<evidence type="ECO:0000313" key="2">
    <source>
        <dbReference type="EMBL" id="ADQ41684.1"/>
    </source>
</evidence>
<dbReference type="KEGG" id="cki:Calkr_2222"/>
<dbReference type="AlphaFoldDB" id="E4S6C6"/>
<organism evidence="2 3">
    <name type="scientific">Caldicellulosiruptor acetigenus (strain ATCC 700853 / DSM 12137 / I77R1B)</name>
    <name type="common">Caldicellulosiruptor kristjanssonii</name>
    <dbReference type="NCBI Taxonomy" id="632335"/>
    <lineage>
        <taxon>Bacteria</taxon>
        <taxon>Bacillati</taxon>
        <taxon>Bacillota</taxon>
        <taxon>Bacillota incertae sedis</taxon>
        <taxon>Caldicellulosiruptorales</taxon>
        <taxon>Caldicellulosiruptoraceae</taxon>
        <taxon>Caldicellulosiruptor</taxon>
    </lineage>
</organism>
<name>E4S6C6_CALA7</name>
<reference key="1">
    <citation type="submission" date="2010-11" db="EMBL/GenBank/DDBJ databases">
        <title>Complete sequence of chromosome of Caldicellulosiruptor kristjanssonii 177R1B.</title>
        <authorList>
            <consortium name="US DOE Joint Genome Institute"/>
            <person name="Lucas S."/>
            <person name="Copeland A."/>
            <person name="Lapidus A."/>
            <person name="Cheng J.-F."/>
            <person name="Bruce D."/>
            <person name="Goodwin L."/>
            <person name="Pitluck S."/>
            <person name="Davenport K."/>
            <person name="Detter J.C."/>
            <person name="Han C."/>
            <person name="Tapia R."/>
            <person name="Land M."/>
            <person name="Hauser L."/>
            <person name="Jeffries C."/>
            <person name="Kyrpides N."/>
            <person name="Ivanova N."/>
            <person name="Mikhailova N."/>
            <person name="Blumer-Schuette S.E."/>
            <person name="Kelly R.M."/>
            <person name="Woyke T."/>
        </authorList>
    </citation>
    <scope>NUCLEOTIDE SEQUENCE</scope>
    <source>
        <strain>177R1B</strain>
    </source>
</reference>
<dbReference type="InterPro" id="IPR002716">
    <property type="entry name" value="PIN_dom"/>
</dbReference>
<dbReference type="InterPro" id="IPR029060">
    <property type="entry name" value="PIN-like_dom_sf"/>
</dbReference>
<dbReference type="SUPFAM" id="SSF88723">
    <property type="entry name" value="PIN domain-like"/>
    <property type="match status" value="1"/>
</dbReference>
<protein>
    <recommendedName>
        <fullName evidence="1">PIN domain-containing protein</fullName>
    </recommendedName>
</protein>
<sequence length="144" mass="16722">MNRILLDTNVILDLILAREPFYESTVRLFKLLLSSDNYKGYITANSITDIFYIAKKSIHYEKVRLMLIELLKYIEIVNVCKTDIKKALLSDYPDLEDALQIVCAEKIKAYAIITRDKKMKATKIKILTPTEFLGKYNILPDQEI</sequence>
<dbReference type="OrthoDB" id="9787727at2"/>
<dbReference type="RefSeq" id="WP_013433405.1">
    <property type="nucleotide sequence ID" value="NC_014721.1"/>
</dbReference>
<dbReference type="Gene3D" id="3.40.50.1010">
    <property type="entry name" value="5'-nuclease"/>
    <property type="match status" value="1"/>
</dbReference>
<reference evidence="2 3" key="2">
    <citation type="journal article" date="2011" name="J. Bacteriol.">
        <title>Complete genome sequences for the anaerobic, extremely thermophilic plant biomass-degrading bacteria Caldicellulosiruptor hydrothermalis, Caldicellulosiruptor kristjanssonii, Caldicellulosiruptor kronotskyensis, Caldicellulosiruptor owensenis, and Caldicellulosiruptor lactoaceticus.</title>
        <authorList>
            <person name="Blumer-Schuette S.E."/>
            <person name="Ozdemir I."/>
            <person name="Mistry D."/>
            <person name="Lucas S."/>
            <person name="Lapidus A."/>
            <person name="Cheng J.F."/>
            <person name="Goodwin L.A."/>
            <person name="Pitluck S."/>
            <person name="Land M.L."/>
            <person name="Hauser L.J."/>
            <person name="Woyke T."/>
            <person name="Mikhailova N."/>
            <person name="Pati A."/>
            <person name="Kyrpides N.C."/>
            <person name="Ivanova N."/>
            <person name="Detter J.C."/>
            <person name="Walston-Davenport K."/>
            <person name="Han S."/>
            <person name="Adams M.W."/>
            <person name="Kelly R.M."/>
        </authorList>
    </citation>
    <scope>NUCLEOTIDE SEQUENCE [LARGE SCALE GENOMIC DNA]</scope>
    <source>
        <strain evidence="3">ATCC 700853 / DSM 12137 / I77R1B</strain>
    </source>
</reference>
<dbReference type="Pfam" id="PF13470">
    <property type="entry name" value="PIN_3"/>
    <property type="match status" value="1"/>
</dbReference>
<feature type="domain" description="PIN" evidence="1">
    <location>
        <begin position="3"/>
        <end position="118"/>
    </location>
</feature>
<dbReference type="CDD" id="cd09854">
    <property type="entry name" value="PIN_VapC-like"/>
    <property type="match status" value="1"/>
</dbReference>
<keyword evidence="3" id="KW-1185">Reference proteome</keyword>
<proteinExistence type="predicted"/>
<dbReference type="HOGENOM" id="CLU_124456_3_1_9"/>
<dbReference type="STRING" id="632335.Calkr_2222"/>
<evidence type="ECO:0000259" key="1">
    <source>
        <dbReference type="Pfam" id="PF13470"/>
    </source>
</evidence>
<evidence type="ECO:0000313" key="3">
    <source>
        <dbReference type="Proteomes" id="UP000009256"/>
    </source>
</evidence>
<gene>
    <name evidence="2" type="ordered locus">Calkr_2222</name>
</gene>
<dbReference type="EMBL" id="CP002326">
    <property type="protein sequence ID" value="ADQ41684.1"/>
    <property type="molecule type" value="Genomic_DNA"/>
</dbReference>
<dbReference type="eggNOG" id="COG1848">
    <property type="taxonomic scope" value="Bacteria"/>
</dbReference>
<accession>E4S6C6</accession>
<dbReference type="Proteomes" id="UP000009256">
    <property type="component" value="Chromosome"/>
</dbReference>